<dbReference type="RefSeq" id="WP_119340405.1">
    <property type="nucleotide sequence ID" value="NZ_BJXL01000001.1"/>
</dbReference>
<organism evidence="1 2">
    <name type="scientific">Meiothermus hypogaeus NBRC 106114</name>
    <dbReference type="NCBI Taxonomy" id="1227553"/>
    <lineage>
        <taxon>Bacteria</taxon>
        <taxon>Thermotogati</taxon>
        <taxon>Deinococcota</taxon>
        <taxon>Deinococci</taxon>
        <taxon>Thermales</taxon>
        <taxon>Thermaceae</taxon>
        <taxon>Meiothermus</taxon>
    </lineage>
</organism>
<evidence type="ECO:0008006" key="3">
    <source>
        <dbReference type="Google" id="ProtNLM"/>
    </source>
</evidence>
<dbReference type="OrthoDB" id="26843at2"/>
<dbReference type="AlphaFoldDB" id="A0A511QWU2"/>
<comment type="caution">
    <text evidence="1">The sequence shown here is derived from an EMBL/GenBank/DDBJ whole genome shotgun (WGS) entry which is preliminary data.</text>
</comment>
<sequence>MADFGTDLSALPDLSWTLKSGLDNLAEAAARCLITAPGSLFYAPEYRLDLKQFLNQEITPETLFEIEVRATNALEADPRILSAEVSASQPQRNQLDLDILLQTEEGPFSLVVRISDLSVEVLRA</sequence>
<gene>
    <name evidence="1" type="ORF">MHY01S_00170</name>
</gene>
<accession>A0A511QWU2</accession>
<dbReference type="SUPFAM" id="SSF160719">
    <property type="entry name" value="gpW/gp25-like"/>
    <property type="match status" value="1"/>
</dbReference>
<reference evidence="1 2" key="1">
    <citation type="submission" date="2019-07" db="EMBL/GenBank/DDBJ databases">
        <title>Whole genome shotgun sequence of Meiothermus hypogaeus NBRC 106114.</title>
        <authorList>
            <person name="Hosoyama A."/>
            <person name="Uohara A."/>
            <person name="Ohji S."/>
            <person name="Ichikawa N."/>
        </authorList>
    </citation>
    <scope>NUCLEOTIDE SEQUENCE [LARGE SCALE GENOMIC DNA]</scope>
    <source>
        <strain evidence="1 2">NBRC 106114</strain>
    </source>
</reference>
<dbReference type="EMBL" id="BJXL01000001">
    <property type="protein sequence ID" value="GEM81851.1"/>
    <property type="molecule type" value="Genomic_DNA"/>
</dbReference>
<dbReference type="Proteomes" id="UP000321197">
    <property type="component" value="Unassembled WGS sequence"/>
</dbReference>
<name>A0A511QWU2_9DEIN</name>
<protein>
    <recommendedName>
        <fullName evidence="3">IraD/Gp25-like domain-containing protein</fullName>
    </recommendedName>
</protein>
<evidence type="ECO:0000313" key="1">
    <source>
        <dbReference type="EMBL" id="GEM81851.1"/>
    </source>
</evidence>
<evidence type="ECO:0000313" key="2">
    <source>
        <dbReference type="Proteomes" id="UP000321197"/>
    </source>
</evidence>
<proteinExistence type="predicted"/>
<dbReference type="Gene3D" id="3.10.450.40">
    <property type="match status" value="1"/>
</dbReference>